<dbReference type="AlphaFoldDB" id="A0A2W6I2L0"/>
<dbReference type="Proteomes" id="UP000249614">
    <property type="component" value="Unassembled WGS sequence"/>
</dbReference>
<accession>A0A2W6I2L0</accession>
<name>A0A2W6I2L0_STEMA</name>
<proteinExistence type="predicted"/>
<organism evidence="3 4">
    <name type="scientific">Stenotrophomonas maltophilia</name>
    <name type="common">Pseudomonas maltophilia</name>
    <name type="synonym">Xanthomonas maltophilia</name>
    <dbReference type="NCBI Taxonomy" id="40324"/>
    <lineage>
        <taxon>Bacteria</taxon>
        <taxon>Pseudomonadati</taxon>
        <taxon>Pseudomonadota</taxon>
        <taxon>Gammaproteobacteria</taxon>
        <taxon>Lysobacterales</taxon>
        <taxon>Lysobacteraceae</taxon>
        <taxon>Stenotrophomonas</taxon>
        <taxon>Stenotrophomonas maltophilia group</taxon>
    </lineage>
</organism>
<feature type="region of interest" description="Disordered" evidence="1">
    <location>
        <begin position="1"/>
        <end position="24"/>
    </location>
</feature>
<keyword evidence="2" id="KW-0472">Membrane</keyword>
<feature type="compositionally biased region" description="Basic and acidic residues" evidence="1">
    <location>
        <begin position="1"/>
        <end position="17"/>
    </location>
</feature>
<dbReference type="EMBL" id="LXXM01000217">
    <property type="protein sequence ID" value="PZS88196.1"/>
    <property type="molecule type" value="Genomic_DNA"/>
</dbReference>
<gene>
    <name evidence="3" type="ORF">A7X83_15570</name>
</gene>
<comment type="caution">
    <text evidence="3">The sequence shown here is derived from an EMBL/GenBank/DDBJ whole genome shotgun (WGS) entry which is preliminary data.</text>
</comment>
<evidence type="ECO:0008006" key="5">
    <source>
        <dbReference type="Google" id="ProtNLM"/>
    </source>
</evidence>
<keyword evidence="2" id="KW-1133">Transmembrane helix</keyword>
<evidence type="ECO:0000256" key="2">
    <source>
        <dbReference type="SAM" id="Phobius"/>
    </source>
</evidence>
<evidence type="ECO:0000313" key="3">
    <source>
        <dbReference type="EMBL" id="PZS88196.1"/>
    </source>
</evidence>
<reference evidence="3 4" key="1">
    <citation type="submission" date="2016-05" db="EMBL/GenBank/DDBJ databases">
        <authorList>
            <person name="Lavstsen T."/>
            <person name="Jespersen J.S."/>
        </authorList>
    </citation>
    <scope>NUCLEOTIDE SEQUENCE [LARGE SCALE GENOMIC DNA]</scope>
    <source>
        <strain evidence="3 4">SM-5815</strain>
    </source>
</reference>
<evidence type="ECO:0000313" key="4">
    <source>
        <dbReference type="Proteomes" id="UP000249614"/>
    </source>
</evidence>
<keyword evidence="2" id="KW-0812">Transmembrane</keyword>
<feature type="transmembrane region" description="Helical" evidence="2">
    <location>
        <begin position="36"/>
        <end position="56"/>
    </location>
</feature>
<evidence type="ECO:0000256" key="1">
    <source>
        <dbReference type="SAM" id="MobiDB-lite"/>
    </source>
</evidence>
<protein>
    <recommendedName>
        <fullName evidence="5">Transmembrane protein</fullName>
    </recommendedName>
</protein>
<sequence>MEQAVREIHDAMKRRSEPGGASSNGNVVRLEGAGSIWNGIAIGLSIAGVIAGMVWISSVASNVQVSARQAEAYRAAVYMVAPKFAEEVDKELERQKEREPK</sequence>